<protein>
    <submittedName>
        <fullName evidence="9">ABC transporter ATP-binding protein</fullName>
    </submittedName>
</protein>
<dbReference type="Gene3D" id="3.40.50.300">
    <property type="entry name" value="P-loop containing nucleotide triphosphate hydrolases"/>
    <property type="match status" value="2"/>
</dbReference>
<dbReference type="PROSITE" id="PS50893">
    <property type="entry name" value="ABC_TRANSPORTER_2"/>
    <property type="match status" value="2"/>
</dbReference>
<proteinExistence type="inferred from homology"/>
<dbReference type="Proteomes" id="UP000072520">
    <property type="component" value="Unassembled WGS sequence"/>
</dbReference>
<evidence type="ECO:0000256" key="1">
    <source>
        <dbReference type="ARBA" id="ARBA00004417"/>
    </source>
</evidence>
<evidence type="ECO:0000256" key="2">
    <source>
        <dbReference type="ARBA" id="ARBA00006526"/>
    </source>
</evidence>
<accession>A0AB34VEW3</accession>
<gene>
    <name evidence="9" type="ORF">RSA13_13290</name>
</gene>
<dbReference type="PANTHER" id="PTHR43297:SF7">
    <property type="entry name" value="D,D-DIPEPTIDE TRANSPORT ATP-BINDING PROTEIN DDPD-RELATED"/>
    <property type="match status" value="1"/>
</dbReference>
<evidence type="ECO:0000313" key="9">
    <source>
        <dbReference type="EMBL" id="KTS96601.1"/>
    </source>
</evidence>
<comment type="subcellular location">
    <subcellularLocation>
        <location evidence="1">Cell inner membrane</location>
        <topology evidence="1">Peripheral membrane protein</topology>
    </subcellularLocation>
</comment>
<organism evidence="9 10">
    <name type="scientific">Pantoea stewartii</name>
    <dbReference type="NCBI Taxonomy" id="66269"/>
    <lineage>
        <taxon>Bacteria</taxon>
        <taxon>Pseudomonadati</taxon>
        <taxon>Pseudomonadota</taxon>
        <taxon>Gammaproteobacteria</taxon>
        <taxon>Enterobacterales</taxon>
        <taxon>Erwiniaceae</taxon>
        <taxon>Pantoea</taxon>
    </lineage>
</organism>
<evidence type="ECO:0000259" key="8">
    <source>
        <dbReference type="PROSITE" id="PS50893"/>
    </source>
</evidence>
<keyword evidence="5" id="KW-0547">Nucleotide-binding</keyword>
<name>A0AB34VEW3_9GAMM</name>
<keyword evidence="4" id="KW-1003">Cell membrane</keyword>
<dbReference type="InterPro" id="IPR003439">
    <property type="entry name" value="ABC_transporter-like_ATP-bd"/>
</dbReference>
<dbReference type="RefSeq" id="WP_058708867.1">
    <property type="nucleotide sequence ID" value="NZ_LDSI01000018.1"/>
</dbReference>
<dbReference type="AlphaFoldDB" id="A0AB34VEW3"/>
<feature type="domain" description="ABC transporter" evidence="8">
    <location>
        <begin position="266"/>
        <end position="467"/>
    </location>
</feature>
<feature type="domain" description="ABC transporter" evidence="8">
    <location>
        <begin position="1"/>
        <end position="245"/>
    </location>
</feature>
<evidence type="ECO:0000256" key="7">
    <source>
        <dbReference type="ARBA" id="ARBA00023136"/>
    </source>
</evidence>
<dbReference type="SMART" id="SM00382">
    <property type="entry name" value="AAA"/>
    <property type="match status" value="2"/>
</dbReference>
<comment type="similarity">
    <text evidence="2">Belongs to the ABC transporter superfamily. Drug exporter-2 (TC 3.A.1.117) family.</text>
</comment>
<keyword evidence="7" id="KW-0472">Membrane</keyword>
<keyword evidence="6 9" id="KW-0067">ATP-binding</keyword>
<dbReference type="InterPro" id="IPR003593">
    <property type="entry name" value="AAA+_ATPase"/>
</dbReference>
<dbReference type="SUPFAM" id="SSF52540">
    <property type="entry name" value="P-loop containing nucleoside triphosphate hydrolases"/>
    <property type="match status" value="2"/>
</dbReference>
<evidence type="ECO:0000313" key="10">
    <source>
        <dbReference type="Proteomes" id="UP000072520"/>
    </source>
</evidence>
<keyword evidence="3" id="KW-0813">Transport</keyword>
<dbReference type="InterPro" id="IPR050388">
    <property type="entry name" value="ABC_Ni/Peptide_Import"/>
</dbReference>
<evidence type="ECO:0000256" key="5">
    <source>
        <dbReference type="ARBA" id="ARBA00022741"/>
    </source>
</evidence>
<comment type="caution">
    <text evidence="9">The sequence shown here is derived from an EMBL/GenBank/DDBJ whole genome shotgun (WGS) entry which is preliminary data.</text>
</comment>
<evidence type="ECO:0000256" key="6">
    <source>
        <dbReference type="ARBA" id="ARBA00022840"/>
    </source>
</evidence>
<dbReference type="InterPro" id="IPR027417">
    <property type="entry name" value="P-loop_NTPase"/>
</dbReference>
<dbReference type="GO" id="GO:0005524">
    <property type="term" value="F:ATP binding"/>
    <property type="evidence" value="ECO:0007669"/>
    <property type="project" value="UniProtKB-KW"/>
</dbReference>
<evidence type="ECO:0000256" key="4">
    <source>
        <dbReference type="ARBA" id="ARBA00022475"/>
    </source>
</evidence>
<dbReference type="GO" id="GO:0016887">
    <property type="term" value="F:ATP hydrolysis activity"/>
    <property type="evidence" value="ECO:0007669"/>
    <property type="project" value="InterPro"/>
</dbReference>
<dbReference type="EMBL" id="LDSI01000018">
    <property type="protein sequence ID" value="KTS96601.1"/>
    <property type="molecule type" value="Genomic_DNA"/>
</dbReference>
<dbReference type="InterPro" id="IPR017871">
    <property type="entry name" value="ABC_transporter-like_CS"/>
</dbReference>
<reference evidence="9 10" key="1">
    <citation type="journal article" date="2016" name="Front. Microbiol.">
        <title>Genomic Resource of Rice Seed Associated Bacteria.</title>
        <authorList>
            <person name="Midha S."/>
            <person name="Bansal K."/>
            <person name="Sharma S."/>
            <person name="Kumar N."/>
            <person name="Patil P.P."/>
            <person name="Chaudhry V."/>
            <person name="Patil P.B."/>
        </authorList>
    </citation>
    <scope>NUCLEOTIDE SEQUENCE [LARGE SCALE GENOMIC DNA]</scope>
    <source>
        <strain evidence="9 10">RSA13</strain>
    </source>
</reference>
<dbReference type="PROSITE" id="PS00211">
    <property type="entry name" value="ABC_TRANSPORTER_1"/>
    <property type="match status" value="1"/>
</dbReference>
<sequence>MASIVIKQVAVFADTCIVEPISLIIHSGRPVTFIGETGSGKSLFAQAIFGALPDGLRAEGTVVIDGQQYNLQTDLTALRALWGHRITALPQEPLLALDPTMRVKGQTEEGYRYIRGFTRQGAQQAAGLALDSLGLAHAAERFPWQLSGGMAQRVCFAAARAGGATLLIADEPTKGLDVARRDEIGDMLNLAVARGEALLTITHDIALARQLGGDIVVMHKGKVIEQGDATQVLNAPQKAYTKQLLAAEPHAWPPATLLPCDDTLVLRAEGLTLKRAGKTLFRNVNLCFRAGEIVGLYGESGSGKSSLGDTLSGLIKPDKGTITRPGRFHPLRYQKLYQDPSAVFPPDITMAQIIDDLLQRHTIPVRRRDERMRQLGLGQALLHRPASGLSGGELQRFSLLRAMLLNPVFLFADEPTSRLDPVVQQQTLALLTDLAMQQRCAILLVSHDLTLLERSAHRVISLDAISLPDD</sequence>
<dbReference type="GO" id="GO:0005886">
    <property type="term" value="C:plasma membrane"/>
    <property type="evidence" value="ECO:0007669"/>
    <property type="project" value="UniProtKB-SubCell"/>
</dbReference>
<dbReference type="PANTHER" id="PTHR43297">
    <property type="entry name" value="OLIGOPEPTIDE TRANSPORT ATP-BINDING PROTEIN APPD"/>
    <property type="match status" value="1"/>
</dbReference>
<dbReference type="Pfam" id="PF00005">
    <property type="entry name" value="ABC_tran"/>
    <property type="match status" value="2"/>
</dbReference>
<evidence type="ECO:0000256" key="3">
    <source>
        <dbReference type="ARBA" id="ARBA00022448"/>
    </source>
</evidence>